<dbReference type="Gene3D" id="3.30.1150.10">
    <property type="match status" value="1"/>
</dbReference>
<evidence type="ECO:0000256" key="6">
    <source>
        <dbReference type="ARBA" id="ARBA00022692"/>
    </source>
</evidence>
<feature type="domain" description="TonB C-terminal" evidence="12">
    <location>
        <begin position="182"/>
        <end position="272"/>
    </location>
</feature>
<comment type="caution">
    <text evidence="13">The sequence shown here is derived from an EMBL/GenBank/DDBJ whole genome shotgun (WGS) entry which is preliminary data.</text>
</comment>
<proteinExistence type="inferred from homology"/>
<evidence type="ECO:0000256" key="10">
    <source>
        <dbReference type="SAM" id="MobiDB-lite"/>
    </source>
</evidence>
<feature type="transmembrane region" description="Helical" evidence="11">
    <location>
        <begin position="41"/>
        <end position="58"/>
    </location>
</feature>
<dbReference type="GO" id="GO:0015031">
    <property type="term" value="P:protein transport"/>
    <property type="evidence" value="ECO:0007669"/>
    <property type="project" value="UniProtKB-KW"/>
</dbReference>
<dbReference type="NCBIfam" id="TIGR01352">
    <property type="entry name" value="tonB_Cterm"/>
    <property type="match status" value="1"/>
</dbReference>
<dbReference type="SUPFAM" id="SSF74653">
    <property type="entry name" value="TolA/TonB C-terminal domain"/>
    <property type="match status" value="1"/>
</dbReference>
<keyword evidence="9 11" id="KW-0472">Membrane</keyword>
<dbReference type="PANTHER" id="PTHR33446">
    <property type="entry name" value="PROTEIN TONB-RELATED"/>
    <property type="match status" value="1"/>
</dbReference>
<keyword evidence="4" id="KW-1003">Cell membrane</keyword>
<evidence type="ECO:0000256" key="8">
    <source>
        <dbReference type="ARBA" id="ARBA00022989"/>
    </source>
</evidence>
<evidence type="ECO:0000256" key="7">
    <source>
        <dbReference type="ARBA" id="ARBA00022927"/>
    </source>
</evidence>
<comment type="similarity">
    <text evidence="2">Belongs to the TonB family.</text>
</comment>
<dbReference type="Pfam" id="PF03544">
    <property type="entry name" value="TonB_C"/>
    <property type="match status" value="1"/>
</dbReference>
<organism evidence="13 14">
    <name type="scientific">Hufsiella arboris</name>
    <dbReference type="NCBI Taxonomy" id="2695275"/>
    <lineage>
        <taxon>Bacteria</taxon>
        <taxon>Pseudomonadati</taxon>
        <taxon>Bacteroidota</taxon>
        <taxon>Sphingobacteriia</taxon>
        <taxon>Sphingobacteriales</taxon>
        <taxon>Sphingobacteriaceae</taxon>
        <taxon>Hufsiella</taxon>
    </lineage>
</organism>
<dbReference type="GO" id="GO:0098797">
    <property type="term" value="C:plasma membrane protein complex"/>
    <property type="evidence" value="ECO:0007669"/>
    <property type="project" value="TreeGrafter"/>
</dbReference>
<keyword evidence="14" id="KW-1185">Reference proteome</keyword>
<evidence type="ECO:0000313" key="13">
    <source>
        <dbReference type="EMBL" id="MXV52332.1"/>
    </source>
</evidence>
<feature type="compositionally biased region" description="Polar residues" evidence="10">
    <location>
        <begin position="145"/>
        <end position="162"/>
    </location>
</feature>
<evidence type="ECO:0000256" key="2">
    <source>
        <dbReference type="ARBA" id="ARBA00006555"/>
    </source>
</evidence>
<dbReference type="PROSITE" id="PS52015">
    <property type="entry name" value="TONB_CTD"/>
    <property type="match status" value="1"/>
</dbReference>
<dbReference type="InterPro" id="IPR006260">
    <property type="entry name" value="TonB/TolA_C"/>
</dbReference>
<sequence length="272" mass="30472">MNLFKSDLYKIEWLDVVFENRNKEYGAYELRHHYGQRMTKALLTTGFLVSALVVFFLISKGKKTLADVAKLDNEFKVTNVILPDKVIIPKNTESPAAIQKPKADTKKFTTFKTVKREEVIEEAPAIEDLTNSLIGKINKAGDPAGTQTPEINPSAGNGMQGTETADPNAVFESVEKLPQFQGGEKEFYKYLSRNLRYPDNAVENNIGGRVFVSFIVERDGRLSNIKVMKGLGFGCDEEAMRVIKKSPAWIPGEQNGKAVRVQYTIPISFQMQ</sequence>
<dbReference type="AlphaFoldDB" id="A0A7K1YCL9"/>
<evidence type="ECO:0000256" key="3">
    <source>
        <dbReference type="ARBA" id="ARBA00022448"/>
    </source>
</evidence>
<accession>A0A7K1YCL9</accession>
<dbReference type="GO" id="GO:0055085">
    <property type="term" value="P:transmembrane transport"/>
    <property type="evidence" value="ECO:0007669"/>
    <property type="project" value="InterPro"/>
</dbReference>
<gene>
    <name evidence="13" type="ORF">GS399_15260</name>
</gene>
<feature type="region of interest" description="Disordered" evidence="10">
    <location>
        <begin position="142"/>
        <end position="162"/>
    </location>
</feature>
<keyword evidence="8 11" id="KW-1133">Transmembrane helix</keyword>
<evidence type="ECO:0000256" key="1">
    <source>
        <dbReference type="ARBA" id="ARBA00004383"/>
    </source>
</evidence>
<evidence type="ECO:0000256" key="11">
    <source>
        <dbReference type="SAM" id="Phobius"/>
    </source>
</evidence>
<keyword evidence="6 11" id="KW-0812">Transmembrane</keyword>
<keyword evidence="3" id="KW-0813">Transport</keyword>
<comment type="subcellular location">
    <subcellularLocation>
        <location evidence="1">Cell inner membrane</location>
        <topology evidence="1">Single-pass membrane protein</topology>
        <orientation evidence="1">Periplasmic side</orientation>
    </subcellularLocation>
</comment>
<keyword evidence="5" id="KW-0997">Cell inner membrane</keyword>
<evidence type="ECO:0000313" key="14">
    <source>
        <dbReference type="Proteomes" id="UP000466586"/>
    </source>
</evidence>
<evidence type="ECO:0000256" key="5">
    <source>
        <dbReference type="ARBA" id="ARBA00022519"/>
    </source>
</evidence>
<keyword evidence="7" id="KW-0653">Protein transport</keyword>
<dbReference type="EMBL" id="WVHT01000007">
    <property type="protein sequence ID" value="MXV52332.1"/>
    <property type="molecule type" value="Genomic_DNA"/>
</dbReference>
<evidence type="ECO:0000259" key="12">
    <source>
        <dbReference type="PROSITE" id="PS52015"/>
    </source>
</evidence>
<dbReference type="InterPro" id="IPR051045">
    <property type="entry name" value="TonB-dependent_transducer"/>
</dbReference>
<reference evidence="13 14" key="1">
    <citation type="submission" date="2019-11" db="EMBL/GenBank/DDBJ databases">
        <title>Pedobacter sp. HMF7647 Genome sequencing and assembly.</title>
        <authorList>
            <person name="Kang H."/>
            <person name="Kim H."/>
            <person name="Joh K."/>
        </authorList>
    </citation>
    <scope>NUCLEOTIDE SEQUENCE [LARGE SCALE GENOMIC DNA]</scope>
    <source>
        <strain evidence="13 14">HMF7647</strain>
    </source>
</reference>
<dbReference type="PANTHER" id="PTHR33446:SF2">
    <property type="entry name" value="PROTEIN TONB"/>
    <property type="match status" value="1"/>
</dbReference>
<dbReference type="Proteomes" id="UP000466586">
    <property type="component" value="Unassembled WGS sequence"/>
</dbReference>
<dbReference type="InterPro" id="IPR037682">
    <property type="entry name" value="TonB_C"/>
</dbReference>
<dbReference type="RefSeq" id="WP_160845505.1">
    <property type="nucleotide sequence ID" value="NZ_WVHT01000007.1"/>
</dbReference>
<dbReference type="GO" id="GO:0031992">
    <property type="term" value="F:energy transducer activity"/>
    <property type="evidence" value="ECO:0007669"/>
    <property type="project" value="TreeGrafter"/>
</dbReference>
<evidence type="ECO:0000256" key="4">
    <source>
        <dbReference type="ARBA" id="ARBA00022475"/>
    </source>
</evidence>
<evidence type="ECO:0000256" key="9">
    <source>
        <dbReference type="ARBA" id="ARBA00023136"/>
    </source>
</evidence>
<protein>
    <submittedName>
        <fullName evidence="13">TonB family protein</fullName>
    </submittedName>
</protein>
<name>A0A7K1YCL9_9SPHI</name>